<comment type="subcellular location">
    <subcellularLocation>
        <location evidence="1">Cytoplasm</location>
    </subcellularLocation>
</comment>
<dbReference type="PROSITE" id="PS50082">
    <property type="entry name" value="WD_REPEATS_2"/>
    <property type="match status" value="6"/>
</dbReference>
<evidence type="ECO:0000256" key="7">
    <source>
        <dbReference type="ARBA" id="ARBA00067845"/>
    </source>
</evidence>
<sequence>MSCKTRSIFAATPRTERGRPVVLGGDPKGKNFLYTNGQGVVIRDINNPSVCDVYTEHSTTVNVAKYSPSGFYIASADVSGKVRIWDTTQKEHILKNEFQPLGGAIKDLCWSPDSQRMAVCGDGRERYAHVFMADTGTSVGEIAGQSKAINSIDFRPARPFRVITGSEDYSVGHFQGPPFKFDKTLTEHTNFVNCVRYSPNGEKFASGGADGKIFIYDGKEATKLLELGGEMKAHNGGVYGICFSPDNTQLISASGDKTCKLWDVSTGQVVQEYGFGDDLESMQLGTLWQGEHILSISLGGFIYYLDKNNAAKPIRIIKGHNKSVTALVIDKLKKPVEMYTGSHDGSITYWNSETGDNDRISSGDNKIHTSQVQSLGLIDRPGAASGSLQLVSCGMDDVLKHADLEKRLFIGSDLKLPSMPKSLATKPPNDKMTSTFVAVACVKDLVMVKDGRIVSSINVSYEPTSIAIHPDGTQIAVGGNSDSKLHIYGLDDGKISSEKETLTHGGGVMAVAYSSKGEYLVAADAYRKVIVYNTVPKYEKKFQTEWGFHTARVDCVAWSPNNKFVVSGSLDTNIIVWYMDDPHKHVIVKGAHPMSQVNKVEWLDDKTIVSAGHDGHVKIWTFTP</sequence>
<comment type="caution">
    <text evidence="9">The sequence shown here is derived from an EMBL/GenBank/DDBJ whole genome shotgun (WGS) entry which is preliminary data.</text>
</comment>
<evidence type="ECO:0000256" key="4">
    <source>
        <dbReference type="ARBA" id="ARBA00022737"/>
    </source>
</evidence>
<feature type="repeat" description="WD" evidence="8">
    <location>
        <begin position="549"/>
        <end position="577"/>
    </location>
</feature>
<dbReference type="Pfam" id="PF00400">
    <property type="entry name" value="WD40"/>
    <property type="match status" value="8"/>
</dbReference>
<keyword evidence="4" id="KW-0677">Repeat</keyword>
<reference evidence="10" key="1">
    <citation type="submission" date="2017-01" db="EMBL/GenBank/DDBJ databases">
        <title>Comparative genomics of anhydrobiosis in the tardigrade Hypsibius dujardini.</title>
        <authorList>
            <person name="Yoshida Y."/>
            <person name="Koutsovoulos G."/>
            <person name="Laetsch D."/>
            <person name="Stevens L."/>
            <person name="Kumar S."/>
            <person name="Horikawa D."/>
            <person name="Ishino K."/>
            <person name="Komine S."/>
            <person name="Tomita M."/>
            <person name="Blaxter M."/>
            <person name="Arakawa K."/>
        </authorList>
    </citation>
    <scope>NUCLEOTIDE SEQUENCE [LARGE SCALE GENOMIC DNA]</scope>
    <source>
        <strain evidence="10">Z151</strain>
    </source>
</reference>
<organism evidence="9 10">
    <name type="scientific">Hypsibius exemplaris</name>
    <name type="common">Freshwater tardigrade</name>
    <dbReference type="NCBI Taxonomy" id="2072580"/>
    <lineage>
        <taxon>Eukaryota</taxon>
        <taxon>Metazoa</taxon>
        <taxon>Ecdysozoa</taxon>
        <taxon>Tardigrada</taxon>
        <taxon>Eutardigrada</taxon>
        <taxon>Parachela</taxon>
        <taxon>Hypsibioidea</taxon>
        <taxon>Hypsibiidae</taxon>
        <taxon>Hypsibius</taxon>
    </lineage>
</organism>
<dbReference type="InterPro" id="IPR020472">
    <property type="entry name" value="WD40_PAC1"/>
</dbReference>
<dbReference type="GO" id="GO:0030042">
    <property type="term" value="P:actin filament depolymerization"/>
    <property type="evidence" value="ECO:0007669"/>
    <property type="project" value="TreeGrafter"/>
</dbReference>
<name>A0A1W0XFJ2_HYPEX</name>
<evidence type="ECO:0000313" key="9">
    <source>
        <dbReference type="EMBL" id="OQV26168.1"/>
    </source>
</evidence>
<protein>
    <recommendedName>
        <fullName evidence="7">Actin-interacting protein 1</fullName>
    </recommendedName>
</protein>
<dbReference type="GO" id="GO:0040011">
    <property type="term" value="P:locomotion"/>
    <property type="evidence" value="ECO:0007669"/>
    <property type="project" value="TreeGrafter"/>
</dbReference>
<dbReference type="InterPro" id="IPR001680">
    <property type="entry name" value="WD40_rpt"/>
</dbReference>
<dbReference type="GO" id="GO:0045214">
    <property type="term" value="P:sarcomere organization"/>
    <property type="evidence" value="ECO:0007669"/>
    <property type="project" value="TreeGrafter"/>
</dbReference>
<dbReference type="InterPro" id="IPR015943">
    <property type="entry name" value="WD40/YVTN_repeat-like_dom_sf"/>
</dbReference>
<evidence type="ECO:0000256" key="1">
    <source>
        <dbReference type="ARBA" id="ARBA00004496"/>
    </source>
</evidence>
<dbReference type="PROSITE" id="PS00678">
    <property type="entry name" value="WD_REPEATS_1"/>
    <property type="match status" value="1"/>
</dbReference>
<evidence type="ECO:0000256" key="3">
    <source>
        <dbReference type="ARBA" id="ARBA00022574"/>
    </source>
</evidence>
<feature type="repeat" description="WD" evidence="8">
    <location>
        <begin position="317"/>
        <end position="360"/>
    </location>
</feature>
<accession>A0A1W0XFJ2</accession>
<feature type="repeat" description="WD" evidence="8">
    <location>
        <begin position="54"/>
        <end position="95"/>
    </location>
</feature>
<dbReference type="Proteomes" id="UP000192578">
    <property type="component" value="Unassembled WGS sequence"/>
</dbReference>
<dbReference type="GO" id="GO:0051015">
    <property type="term" value="F:actin filament binding"/>
    <property type="evidence" value="ECO:0007669"/>
    <property type="project" value="TreeGrafter"/>
</dbReference>
<comment type="similarity">
    <text evidence="6">Belongs to the WD repeat AIP1 family.</text>
</comment>
<evidence type="ECO:0000313" key="10">
    <source>
        <dbReference type="Proteomes" id="UP000192578"/>
    </source>
</evidence>
<dbReference type="InterPro" id="IPR036322">
    <property type="entry name" value="WD40_repeat_dom_sf"/>
</dbReference>
<feature type="repeat" description="WD" evidence="8">
    <location>
        <begin position="185"/>
        <end position="226"/>
    </location>
</feature>
<dbReference type="GO" id="GO:0030834">
    <property type="term" value="P:regulation of actin filament depolymerization"/>
    <property type="evidence" value="ECO:0007669"/>
    <property type="project" value="UniProtKB-ARBA"/>
</dbReference>
<dbReference type="PANTHER" id="PTHR19856:SF0">
    <property type="entry name" value="WD REPEAT-CONTAINING PROTEIN 1"/>
    <property type="match status" value="1"/>
</dbReference>
<dbReference type="AlphaFoldDB" id="A0A1W0XFJ2"/>
<dbReference type="CDD" id="cd00200">
    <property type="entry name" value="WD40"/>
    <property type="match status" value="2"/>
</dbReference>
<dbReference type="SMART" id="SM00320">
    <property type="entry name" value="WD40"/>
    <property type="match status" value="10"/>
</dbReference>
<dbReference type="InterPro" id="IPR019775">
    <property type="entry name" value="WD40_repeat_CS"/>
</dbReference>
<proteinExistence type="inferred from homology"/>
<dbReference type="PRINTS" id="PR00320">
    <property type="entry name" value="GPROTEINBRPT"/>
</dbReference>
<feature type="repeat" description="WD" evidence="8">
    <location>
        <begin position="604"/>
        <end position="624"/>
    </location>
</feature>
<feature type="repeat" description="WD" evidence="8">
    <location>
        <begin position="231"/>
        <end position="272"/>
    </location>
</feature>
<keyword evidence="2" id="KW-0963">Cytoplasm</keyword>
<dbReference type="EMBL" id="MTYJ01000001">
    <property type="protein sequence ID" value="OQV26168.1"/>
    <property type="molecule type" value="Genomic_DNA"/>
</dbReference>
<evidence type="ECO:0000256" key="8">
    <source>
        <dbReference type="PROSITE-ProRule" id="PRU00221"/>
    </source>
</evidence>
<dbReference type="SUPFAM" id="SSF50978">
    <property type="entry name" value="WD40 repeat-like"/>
    <property type="match status" value="2"/>
</dbReference>
<evidence type="ECO:0000256" key="6">
    <source>
        <dbReference type="ARBA" id="ARBA00038366"/>
    </source>
</evidence>
<dbReference type="Gene3D" id="2.130.10.10">
    <property type="entry name" value="YVTN repeat-like/Quinoprotein amine dehydrogenase"/>
    <property type="match status" value="2"/>
</dbReference>
<dbReference type="FunFam" id="2.130.10.10:FF:000167">
    <property type="entry name" value="Actin-interacting protein 1"/>
    <property type="match status" value="1"/>
</dbReference>
<dbReference type="PROSITE" id="PS50294">
    <property type="entry name" value="WD_REPEATS_REGION"/>
    <property type="match status" value="4"/>
</dbReference>
<keyword evidence="3 8" id="KW-0853">WD repeat</keyword>
<evidence type="ECO:0000256" key="2">
    <source>
        <dbReference type="ARBA" id="ARBA00022490"/>
    </source>
</evidence>
<dbReference type="GO" id="GO:0030864">
    <property type="term" value="C:cortical actin cytoskeleton"/>
    <property type="evidence" value="ECO:0007669"/>
    <property type="project" value="TreeGrafter"/>
</dbReference>
<dbReference type="PANTHER" id="PTHR19856">
    <property type="entry name" value="WD-REPEATCONTAINING PROTEIN WDR1"/>
    <property type="match status" value="1"/>
</dbReference>
<keyword evidence="10" id="KW-1185">Reference proteome</keyword>
<dbReference type="OrthoDB" id="2306at2759"/>
<dbReference type="GO" id="GO:0030833">
    <property type="term" value="P:regulation of actin filament polymerization"/>
    <property type="evidence" value="ECO:0007669"/>
    <property type="project" value="UniProtKB-ARBA"/>
</dbReference>
<dbReference type="FunFam" id="2.130.10.10:FF:000097">
    <property type="entry name" value="WD repeat domain 1"/>
    <property type="match status" value="1"/>
</dbReference>
<gene>
    <name evidence="9" type="ORF">BV898_00289</name>
</gene>
<evidence type="ECO:0000256" key="5">
    <source>
        <dbReference type="ARBA" id="ARBA00023203"/>
    </source>
</evidence>
<keyword evidence="5" id="KW-0009">Actin-binding</keyword>